<dbReference type="PANTHER" id="PTHR43066">
    <property type="entry name" value="RHOMBOID-RELATED PROTEIN"/>
    <property type="match status" value="1"/>
</dbReference>
<keyword evidence="3" id="KW-1133">Transmembrane helix</keyword>
<dbReference type="KEGG" id="hna:Hneap_0169"/>
<keyword evidence="7" id="KW-1185">Reference proteome</keyword>
<dbReference type="SUPFAM" id="SSF144091">
    <property type="entry name" value="Rhomboid-like"/>
    <property type="match status" value="1"/>
</dbReference>
<dbReference type="HOGENOM" id="CLU_108530_0_0_6"/>
<dbReference type="InterPro" id="IPR022764">
    <property type="entry name" value="Peptidase_S54_rhomboid_dom"/>
</dbReference>
<dbReference type="OrthoDB" id="196054at2"/>
<evidence type="ECO:0000259" key="5">
    <source>
        <dbReference type="Pfam" id="PF01694"/>
    </source>
</evidence>
<dbReference type="eggNOG" id="COG0705">
    <property type="taxonomic scope" value="Bacteria"/>
</dbReference>
<keyword evidence="4" id="KW-0472">Membrane</keyword>
<dbReference type="RefSeq" id="WP_012823068.1">
    <property type="nucleotide sequence ID" value="NC_013422.1"/>
</dbReference>
<dbReference type="GO" id="GO:0016020">
    <property type="term" value="C:membrane"/>
    <property type="evidence" value="ECO:0007669"/>
    <property type="project" value="UniProtKB-SubCell"/>
</dbReference>
<dbReference type="Proteomes" id="UP000009102">
    <property type="component" value="Chromosome"/>
</dbReference>
<dbReference type="InterPro" id="IPR023826">
    <property type="entry name" value="Rhom-like_SP_proteobac"/>
</dbReference>
<sequence length="187" mass="20541">MTDRNQKWLISFLVVAIAVAILLLHGGNELRYDRADILHGQFWRVFTGNFVHANWRHLASDMAGLLIWTALAGYLETRRSYLVLLAGTGLGVGVGLLLLDPHVGWYVGLSGILHGLFAASAIRLLSRKEWLGGFALLAALTLKILWEQRYGDLGTAKLLGVPVLVDAHLYGAVTGAVIVLALLFFRR</sequence>
<evidence type="ECO:0000313" key="7">
    <source>
        <dbReference type="Proteomes" id="UP000009102"/>
    </source>
</evidence>
<dbReference type="InterPro" id="IPR035952">
    <property type="entry name" value="Rhomboid-like_sf"/>
</dbReference>
<evidence type="ECO:0000256" key="1">
    <source>
        <dbReference type="ARBA" id="ARBA00004141"/>
    </source>
</evidence>
<protein>
    <submittedName>
        <fullName evidence="6">Rhomboid family protein</fullName>
    </submittedName>
</protein>
<evidence type="ECO:0000256" key="4">
    <source>
        <dbReference type="ARBA" id="ARBA00023136"/>
    </source>
</evidence>
<dbReference type="NCBIfam" id="TIGR03902">
    <property type="entry name" value="rhom_GG_sort"/>
    <property type="match status" value="1"/>
</dbReference>
<dbReference type="Gene3D" id="1.20.1540.10">
    <property type="entry name" value="Rhomboid-like"/>
    <property type="match status" value="1"/>
</dbReference>
<comment type="subcellular location">
    <subcellularLocation>
        <location evidence="1">Membrane</location>
        <topology evidence="1">Multi-pass membrane protein</topology>
    </subcellularLocation>
</comment>
<dbReference type="AlphaFoldDB" id="D0KWN5"/>
<reference evidence="6 7" key="1">
    <citation type="submission" date="2009-10" db="EMBL/GenBank/DDBJ databases">
        <title>Complete sequence of Halothiobacillus neapolitanus c2.</title>
        <authorList>
            <consortium name="US DOE Joint Genome Institute"/>
            <person name="Lucas S."/>
            <person name="Copeland A."/>
            <person name="Lapidus A."/>
            <person name="Glavina del Rio T."/>
            <person name="Tice H."/>
            <person name="Bruce D."/>
            <person name="Goodwin L."/>
            <person name="Pitluck S."/>
            <person name="Davenport K."/>
            <person name="Brettin T."/>
            <person name="Detter J.C."/>
            <person name="Han C."/>
            <person name="Tapia R."/>
            <person name="Larimer F."/>
            <person name="Land M."/>
            <person name="Hauser L."/>
            <person name="Kyrpides N."/>
            <person name="Mikhailova N."/>
            <person name="Kerfeld C."/>
            <person name="Cannon G."/>
            <person name="Heinhort S."/>
        </authorList>
    </citation>
    <scope>NUCLEOTIDE SEQUENCE [LARGE SCALE GENOMIC DNA]</scope>
    <source>
        <strain evidence="7">ATCC 23641 / c2</strain>
    </source>
</reference>
<dbReference type="STRING" id="555778.Hneap_0169"/>
<evidence type="ECO:0000256" key="3">
    <source>
        <dbReference type="ARBA" id="ARBA00022989"/>
    </source>
</evidence>
<accession>D0KWN5</accession>
<keyword evidence="2" id="KW-0812">Transmembrane</keyword>
<organism evidence="6 7">
    <name type="scientific">Halothiobacillus neapolitanus (strain ATCC 23641 / DSM 15147 / CIP 104769 / NCIMB 8539 / c2)</name>
    <name type="common">Thiobacillus neapolitanus</name>
    <dbReference type="NCBI Taxonomy" id="555778"/>
    <lineage>
        <taxon>Bacteria</taxon>
        <taxon>Pseudomonadati</taxon>
        <taxon>Pseudomonadota</taxon>
        <taxon>Gammaproteobacteria</taxon>
        <taxon>Chromatiales</taxon>
        <taxon>Halothiobacillaceae</taxon>
        <taxon>Halothiobacillus</taxon>
    </lineage>
</organism>
<evidence type="ECO:0000313" key="6">
    <source>
        <dbReference type="EMBL" id="ACX95032.1"/>
    </source>
</evidence>
<feature type="domain" description="Peptidase S54 rhomboid" evidence="5">
    <location>
        <begin position="40"/>
        <end position="182"/>
    </location>
</feature>
<name>D0KWN5_HALNC</name>
<gene>
    <name evidence="6" type="ordered locus">Hneap_0169</name>
</gene>
<evidence type="ECO:0000256" key="2">
    <source>
        <dbReference type="ARBA" id="ARBA00022692"/>
    </source>
</evidence>
<dbReference type="Pfam" id="PF01694">
    <property type="entry name" value="Rhomboid"/>
    <property type="match status" value="1"/>
</dbReference>
<dbReference type="EMBL" id="CP001801">
    <property type="protein sequence ID" value="ACX95032.1"/>
    <property type="molecule type" value="Genomic_DNA"/>
</dbReference>
<proteinExistence type="predicted"/>
<dbReference type="GO" id="GO:0004252">
    <property type="term" value="F:serine-type endopeptidase activity"/>
    <property type="evidence" value="ECO:0007669"/>
    <property type="project" value="InterPro"/>
</dbReference>